<sequence>IFGGQVGSWSVKWQQQIPKLLLFAILINFSRMICSLVIDIGQVIMLTFANAIKDIAGGNIIQVFGLADFVTLDNDAITYAVTQNEGVTSVSLFTSALLALIMTLIVLGTMVILTIILVYRIVTLWVLVVLSPLAFFFGGAEVLSKGAGDPYAEWWKKFSGAVAIGPVLVFFLWLTLSVAGSGNIAATENFPMGAPSSALGEVGSVTGFTTKIAEPGRLLSFIIGIGMMVVGFEAAQKFASAIPGAAGLLKGGVTGALKVGAGAGAVAGAGALAAGNLGAIALASKVGAGVGAGIGAGKLTKNTKWGQGARKWVGQGLTKAGASKWAPGFVGRGISRAGTSLEQSRREDAAKRLGEHSEQVKNYNKDEIDAGLQGNAITPEGNMKQNALRHKVLSSAYLRKKYSSEDLSKMFKDFKDNGGEDAVNGDSKMAQEFTNVKKARPDLLSGEDKQKILGEMEPDELLKMDPEAYRDEDVQSALSKYSKYDAAKGIDRSYLDLMQAGKLGNKKQQEVLKEAQAGKVVDTDLISDEALKTLPKEKQTTEVLDALALNGRLEVIMQSPEFQIQNLSENYVRNNAATLVEKVAPKKLQELGNSTKGNAFREGIEAALNNRSYATGKSEDEARKTRGKLQVGLVISSSTPEMLGSSPATGYDATSSTFKTDEGRRAFETAVKQDPSFLLGHTKKIEEGGNDLASITADRVDVSKLRQEYRKASSGDKDQWRQLIEVIHGQMADRFDGVPESLKNDYRNRMRQLMSVLEN</sequence>
<comment type="caution">
    <text evidence="2">The sequence shown here is derived from an EMBL/GenBank/DDBJ whole genome shotgun (WGS) entry which is preliminary data.</text>
</comment>
<feature type="transmembrane region" description="Helical" evidence="1">
    <location>
        <begin position="218"/>
        <end position="235"/>
    </location>
</feature>
<dbReference type="EMBL" id="LCRM01000011">
    <property type="protein sequence ID" value="KKW36867.1"/>
    <property type="molecule type" value="Genomic_DNA"/>
</dbReference>
<feature type="non-terminal residue" evidence="2">
    <location>
        <position position="1"/>
    </location>
</feature>
<evidence type="ECO:0000313" key="3">
    <source>
        <dbReference type="Proteomes" id="UP000034290"/>
    </source>
</evidence>
<gene>
    <name evidence="2" type="ORF">UY81_C0011G0022</name>
</gene>
<keyword evidence="1" id="KW-0472">Membrane</keyword>
<evidence type="ECO:0000313" key="2">
    <source>
        <dbReference type="EMBL" id="KKW36867.1"/>
    </source>
</evidence>
<feature type="transmembrane region" description="Helical" evidence="1">
    <location>
        <begin position="163"/>
        <end position="186"/>
    </location>
</feature>
<accession>A0A0G2A7H4</accession>
<feature type="transmembrane region" description="Helical" evidence="1">
    <location>
        <begin position="124"/>
        <end position="143"/>
    </location>
</feature>
<protein>
    <submittedName>
        <fullName evidence="2">Uncharacterized protein</fullName>
    </submittedName>
</protein>
<keyword evidence="1" id="KW-0812">Transmembrane</keyword>
<evidence type="ECO:0000256" key="1">
    <source>
        <dbReference type="SAM" id="Phobius"/>
    </source>
</evidence>
<dbReference type="AlphaFoldDB" id="A0A0G2A7H4"/>
<feature type="transmembrane region" description="Helical" evidence="1">
    <location>
        <begin position="92"/>
        <end position="117"/>
    </location>
</feature>
<reference evidence="2 3" key="1">
    <citation type="journal article" date="2015" name="Nature">
        <title>rRNA introns, odd ribosomes, and small enigmatic genomes across a large radiation of phyla.</title>
        <authorList>
            <person name="Brown C.T."/>
            <person name="Hug L.A."/>
            <person name="Thomas B.C."/>
            <person name="Sharon I."/>
            <person name="Castelle C.J."/>
            <person name="Singh A."/>
            <person name="Wilkins M.J."/>
            <person name="Williams K.H."/>
            <person name="Banfield J.F."/>
        </authorList>
    </citation>
    <scope>NUCLEOTIDE SEQUENCE [LARGE SCALE GENOMIC DNA]</scope>
</reference>
<dbReference type="Proteomes" id="UP000034290">
    <property type="component" value="Unassembled WGS sequence"/>
</dbReference>
<feature type="transmembrane region" description="Helical" evidence="1">
    <location>
        <begin position="20"/>
        <end position="38"/>
    </location>
</feature>
<keyword evidence="1" id="KW-1133">Transmembrane helix</keyword>
<name>A0A0G2A7H4_9BACT</name>
<organism evidence="2 3">
    <name type="scientific">Candidatus Giovannonibacteria bacterium GW2011_GWA2_53_7</name>
    <dbReference type="NCBI Taxonomy" id="1618650"/>
    <lineage>
        <taxon>Bacteria</taxon>
        <taxon>Candidatus Giovannoniibacteriota</taxon>
    </lineage>
</organism>
<proteinExistence type="predicted"/>